<proteinExistence type="predicted"/>
<dbReference type="SFLD" id="SFLDG01129">
    <property type="entry name" value="C1.5:_HAD__Beta-PGM__Phosphata"/>
    <property type="match status" value="1"/>
</dbReference>
<keyword evidence="1" id="KW-0378">Hydrolase</keyword>
<accession>A0A7W5V5A8</accession>
<organism evidence="1 2">
    <name type="scientific">Nonomuraea dietziae</name>
    <dbReference type="NCBI Taxonomy" id="65515"/>
    <lineage>
        <taxon>Bacteria</taxon>
        <taxon>Bacillati</taxon>
        <taxon>Actinomycetota</taxon>
        <taxon>Actinomycetes</taxon>
        <taxon>Streptosporangiales</taxon>
        <taxon>Streptosporangiaceae</taxon>
        <taxon>Nonomuraea</taxon>
    </lineage>
</organism>
<dbReference type="InterPro" id="IPR051806">
    <property type="entry name" value="HAD-like_SPP"/>
</dbReference>
<dbReference type="EMBL" id="JACIBV010000001">
    <property type="protein sequence ID" value="MBB3725130.1"/>
    <property type="molecule type" value="Genomic_DNA"/>
</dbReference>
<sequence length="222" mass="23215">MTRRPDLGEVEAVLLDMDGTLVDSDACVERAWTIWAGEYGVAVETVLAIAHGNPSGRTVRQLFPQLDEEAAAIAAQRQLALQYDDLSDVAAAIGASDLLAALEESGLPWAVVTSADGRLAKARLATAGIEPPLLLTIDDVRQGKPDPEGYLRAAAELGVDPAACLVVEDSAPGLAAGAAAGMITAALRGLDGDLRVSDLGHLADLLRRARTRREAVGHRVQP</sequence>
<dbReference type="InterPro" id="IPR006439">
    <property type="entry name" value="HAD-SF_hydro_IA"/>
</dbReference>
<dbReference type="SFLD" id="SFLDS00003">
    <property type="entry name" value="Haloacid_Dehalogenase"/>
    <property type="match status" value="1"/>
</dbReference>
<name>A0A7W5V5A8_9ACTN</name>
<dbReference type="Proteomes" id="UP000579945">
    <property type="component" value="Unassembled WGS sequence"/>
</dbReference>
<comment type="caution">
    <text evidence="1">The sequence shown here is derived from an EMBL/GenBank/DDBJ whole genome shotgun (WGS) entry which is preliminary data.</text>
</comment>
<reference evidence="1 2" key="1">
    <citation type="submission" date="2020-08" db="EMBL/GenBank/DDBJ databases">
        <title>Sequencing the genomes of 1000 actinobacteria strains.</title>
        <authorList>
            <person name="Klenk H.-P."/>
        </authorList>
    </citation>
    <scope>NUCLEOTIDE SEQUENCE [LARGE SCALE GENOMIC DNA]</scope>
    <source>
        <strain evidence="1 2">DSM 44320</strain>
    </source>
</reference>
<dbReference type="Gene3D" id="3.40.50.1000">
    <property type="entry name" value="HAD superfamily/HAD-like"/>
    <property type="match status" value="1"/>
</dbReference>
<dbReference type="SUPFAM" id="SSF56784">
    <property type="entry name" value="HAD-like"/>
    <property type="match status" value="1"/>
</dbReference>
<dbReference type="GeneID" id="95387582"/>
<dbReference type="PANTHER" id="PTHR43481">
    <property type="entry name" value="FRUCTOSE-1-PHOSPHATE PHOSPHATASE"/>
    <property type="match status" value="1"/>
</dbReference>
<gene>
    <name evidence="1" type="ORF">FHR33_000990</name>
</gene>
<dbReference type="GO" id="GO:0050308">
    <property type="term" value="F:sugar-phosphatase activity"/>
    <property type="evidence" value="ECO:0007669"/>
    <property type="project" value="TreeGrafter"/>
</dbReference>
<keyword evidence="2" id="KW-1185">Reference proteome</keyword>
<dbReference type="NCBIfam" id="TIGR01509">
    <property type="entry name" value="HAD-SF-IA-v3"/>
    <property type="match status" value="1"/>
</dbReference>
<dbReference type="Gene3D" id="1.10.150.240">
    <property type="entry name" value="Putative phosphatase, domain 2"/>
    <property type="match status" value="1"/>
</dbReference>
<dbReference type="InterPro" id="IPR036412">
    <property type="entry name" value="HAD-like_sf"/>
</dbReference>
<dbReference type="InterPro" id="IPR023214">
    <property type="entry name" value="HAD_sf"/>
</dbReference>
<evidence type="ECO:0000313" key="2">
    <source>
        <dbReference type="Proteomes" id="UP000579945"/>
    </source>
</evidence>
<dbReference type="AlphaFoldDB" id="A0A7W5V5A8"/>
<dbReference type="InterPro" id="IPR023198">
    <property type="entry name" value="PGP-like_dom2"/>
</dbReference>
<evidence type="ECO:0000313" key="1">
    <source>
        <dbReference type="EMBL" id="MBB3725130.1"/>
    </source>
</evidence>
<dbReference type="Pfam" id="PF00702">
    <property type="entry name" value="Hydrolase"/>
    <property type="match status" value="1"/>
</dbReference>
<dbReference type="RefSeq" id="WP_183644063.1">
    <property type="nucleotide sequence ID" value="NZ_JACIBV010000001.1"/>
</dbReference>
<dbReference type="PANTHER" id="PTHR43481:SF4">
    <property type="entry name" value="GLYCEROL-1-PHOSPHATE PHOSPHOHYDROLASE 1-RELATED"/>
    <property type="match status" value="1"/>
</dbReference>
<protein>
    <submittedName>
        <fullName evidence="1">HAD superfamily hydrolase (TIGR01509 family)</fullName>
    </submittedName>
</protein>